<dbReference type="SUPFAM" id="SSF52087">
    <property type="entry name" value="CRAL/TRIO domain"/>
    <property type="match status" value="1"/>
</dbReference>
<evidence type="ECO:0000313" key="4">
    <source>
        <dbReference type="RefSeq" id="XP_025410036.1"/>
    </source>
</evidence>
<dbReference type="SUPFAM" id="SSF46938">
    <property type="entry name" value="CRAL/TRIO N-terminal domain"/>
    <property type="match status" value="1"/>
</dbReference>
<dbReference type="Gene3D" id="3.40.525.10">
    <property type="entry name" value="CRAL-TRIO lipid binding domain"/>
    <property type="match status" value="1"/>
</dbReference>
<dbReference type="InterPro" id="IPR036865">
    <property type="entry name" value="CRAL-TRIO_dom_sf"/>
</dbReference>
<gene>
    <name evidence="2" type="primary">Ttpa_2</name>
    <name evidence="4" type="synonym">LOC112683297</name>
    <name evidence="2" type="ORF">g.40182</name>
</gene>
<dbReference type="GO" id="GO:1902936">
    <property type="term" value="F:phosphatidylinositol bisphosphate binding"/>
    <property type="evidence" value="ECO:0007669"/>
    <property type="project" value="TreeGrafter"/>
</dbReference>
<sequence length="291" mass="33967">MYSPSTPFNEYLEVEQAKYPELKLDDIEKLKESLADDQTLPPISEKTYLAFLHSCKFDIELAKKTIKKFYRYNFDIPQIFCELDPLSEDIENTYNCLSICQMPTVNTDKSDRVLYIQFRDYNPEMLDFVSAYKYLVMWMQYSLLRHGTCDGIIVVIDAKGLSWRHILKIPISITMQLIKYMEVALPVRLKSIHVLNCGSAIQVVMKMITKIANQELLGKIQLHQVGSNNIFDYVPKKLMPLETGGYGKSHTFYNDELYNNIGDIQDYFLEQNEVLNNQLAYNKQRMVEDNE</sequence>
<dbReference type="InterPro" id="IPR036273">
    <property type="entry name" value="CRAL/TRIO_N_dom_sf"/>
</dbReference>
<evidence type="ECO:0000313" key="2">
    <source>
        <dbReference type="EMBL" id="MBY77738.1"/>
    </source>
</evidence>
<reference evidence="4" key="2">
    <citation type="submission" date="2025-04" db="UniProtKB">
        <authorList>
            <consortium name="RefSeq"/>
        </authorList>
    </citation>
    <scope>IDENTIFICATION</scope>
    <source>
        <tissue evidence="4">Whole body</tissue>
    </source>
</reference>
<dbReference type="Pfam" id="PF00650">
    <property type="entry name" value="CRAL_TRIO"/>
    <property type="match status" value="1"/>
</dbReference>
<feature type="domain" description="CRAL-TRIO" evidence="1">
    <location>
        <begin position="113"/>
        <end position="251"/>
    </location>
</feature>
<dbReference type="SMART" id="SM00516">
    <property type="entry name" value="SEC14"/>
    <property type="match status" value="1"/>
</dbReference>
<protein>
    <submittedName>
        <fullName evidence="2 4">Alpha-tocopherol transfer protein</fullName>
    </submittedName>
</protein>
<dbReference type="OrthoDB" id="1434354at2759"/>
<dbReference type="InterPro" id="IPR001251">
    <property type="entry name" value="CRAL-TRIO_dom"/>
</dbReference>
<keyword evidence="3" id="KW-1185">Reference proteome</keyword>
<dbReference type="RefSeq" id="XP_025410036.1">
    <property type="nucleotide sequence ID" value="XM_025554251.1"/>
</dbReference>
<reference evidence="2" key="1">
    <citation type="submission" date="2018-04" db="EMBL/GenBank/DDBJ databases">
        <title>Transcriptome assembly of Sipha flava.</title>
        <authorList>
            <person name="Scully E.D."/>
            <person name="Geib S.M."/>
            <person name="Palmer N.A."/>
            <person name="Koch K."/>
            <person name="Bradshaw J."/>
            <person name="Heng-Moss T."/>
            <person name="Sarath G."/>
        </authorList>
    </citation>
    <scope>NUCLEOTIDE SEQUENCE</scope>
</reference>
<dbReference type="Proteomes" id="UP000694846">
    <property type="component" value="Unplaced"/>
</dbReference>
<dbReference type="PROSITE" id="PS50191">
    <property type="entry name" value="CRAL_TRIO"/>
    <property type="match status" value="1"/>
</dbReference>
<dbReference type="PANTHER" id="PTHR10174">
    <property type="entry name" value="ALPHA-TOCOPHEROL TRANSFER PROTEIN-RELATED"/>
    <property type="match status" value="1"/>
</dbReference>
<dbReference type="GO" id="GO:0016020">
    <property type="term" value="C:membrane"/>
    <property type="evidence" value="ECO:0007669"/>
    <property type="project" value="TreeGrafter"/>
</dbReference>
<dbReference type="PANTHER" id="PTHR10174:SF224">
    <property type="entry name" value="RETINOL-BINDING PROTEIN PINTA"/>
    <property type="match status" value="1"/>
</dbReference>
<dbReference type="AlphaFoldDB" id="A0A2S2QJ35"/>
<accession>A0A2S2QJ35</accession>
<proteinExistence type="predicted"/>
<dbReference type="CDD" id="cd00170">
    <property type="entry name" value="SEC14"/>
    <property type="match status" value="1"/>
</dbReference>
<name>A0A2S2QJ35_9HEMI</name>
<dbReference type="EMBL" id="GGMS01008535">
    <property type="protein sequence ID" value="MBY77738.1"/>
    <property type="molecule type" value="Transcribed_RNA"/>
</dbReference>
<organism evidence="2">
    <name type="scientific">Sipha flava</name>
    <name type="common">yellow sugarcane aphid</name>
    <dbReference type="NCBI Taxonomy" id="143950"/>
    <lineage>
        <taxon>Eukaryota</taxon>
        <taxon>Metazoa</taxon>
        <taxon>Ecdysozoa</taxon>
        <taxon>Arthropoda</taxon>
        <taxon>Hexapoda</taxon>
        <taxon>Insecta</taxon>
        <taxon>Pterygota</taxon>
        <taxon>Neoptera</taxon>
        <taxon>Paraneoptera</taxon>
        <taxon>Hemiptera</taxon>
        <taxon>Sternorrhyncha</taxon>
        <taxon>Aphidomorpha</taxon>
        <taxon>Aphidoidea</taxon>
        <taxon>Aphididae</taxon>
        <taxon>Sipha</taxon>
    </lineage>
</organism>
<evidence type="ECO:0000259" key="1">
    <source>
        <dbReference type="PROSITE" id="PS50191"/>
    </source>
</evidence>
<evidence type="ECO:0000313" key="3">
    <source>
        <dbReference type="Proteomes" id="UP000694846"/>
    </source>
</evidence>